<feature type="region of interest" description="Disordered" evidence="1">
    <location>
        <begin position="67"/>
        <end position="100"/>
    </location>
</feature>
<feature type="chain" id="PRO_5047110795" evidence="2">
    <location>
        <begin position="28"/>
        <end position="164"/>
    </location>
</feature>
<organism evidence="4 5">
    <name type="scientific">Terriglobus aquaticus</name>
    <dbReference type="NCBI Taxonomy" id="940139"/>
    <lineage>
        <taxon>Bacteria</taxon>
        <taxon>Pseudomonadati</taxon>
        <taxon>Acidobacteriota</taxon>
        <taxon>Terriglobia</taxon>
        <taxon>Terriglobales</taxon>
        <taxon>Acidobacteriaceae</taxon>
        <taxon>Terriglobus</taxon>
    </lineage>
</organism>
<sequence length="164" mass="17313">MTSRRDLCLSLPALAALARLAETSAVAQQAQHVDGAVADHLPSGTALLRDNTIFRANQLPIKTSAVGSSQAVTHGTLPTGEGVELHNSTLGAGLQPHPPHQHEHEEFIFIREGQVDWLVDGKREPAGPGDILYAASNVLHGMRNTGTTTASYFVLAIGPNLKSA</sequence>
<accession>A0ABW9KRT6</accession>
<evidence type="ECO:0000313" key="4">
    <source>
        <dbReference type="EMBL" id="MFN2977415.1"/>
    </source>
</evidence>
<dbReference type="Gene3D" id="2.60.120.10">
    <property type="entry name" value="Jelly Rolls"/>
    <property type="match status" value="1"/>
</dbReference>
<dbReference type="RefSeq" id="WP_263414422.1">
    <property type="nucleotide sequence ID" value="NZ_BAABBH010000001.1"/>
</dbReference>
<name>A0ABW9KRT6_9BACT</name>
<proteinExistence type="predicted"/>
<dbReference type="Pfam" id="PF07883">
    <property type="entry name" value="Cupin_2"/>
    <property type="match status" value="1"/>
</dbReference>
<evidence type="ECO:0000256" key="2">
    <source>
        <dbReference type="SAM" id="SignalP"/>
    </source>
</evidence>
<dbReference type="InterPro" id="IPR011051">
    <property type="entry name" value="RmlC_Cupin_sf"/>
</dbReference>
<dbReference type="EMBL" id="JBJYXY010000001">
    <property type="protein sequence ID" value="MFN2977415.1"/>
    <property type="molecule type" value="Genomic_DNA"/>
</dbReference>
<reference evidence="4 5" key="1">
    <citation type="submission" date="2024-12" db="EMBL/GenBank/DDBJ databases">
        <authorList>
            <person name="Lee Y."/>
        </authorList>
    </citation>
    <scope>NUCLEOTIDE SEQUENCE [LARGE SCALE GENOMIC DNA]</scope>
    <source>
        <strain evidence="4 5">03SUJ4</strain>
    </source>
</reference>
<feature type="domain" description="Cupin type-2" evidence="3">
    <location>
        <begin position="97"/>
        <end position="154"/>
    </location>
</feature>
<dbReference type="InterPro" id="IPR014710">
    <property type="entry name" value="RmlC-like_jellyroll"/>
</dbReference>
<protein>
    <submittedName>
        <fullName evidence="4">Cupin domain-containing protein</fullName>
    </submittedName>
</protein>
<evidence type="ECO:0000313" key="5">
    <source>
        <dbReference type="Proteomes" id="UP001634747"/>
    </source>
</evidence>
<dbReference type="CDD" id="cd02209">
    <property type="entry name" value="cupin_XRE_C"/>
    <property type="match status" value="1"/>
</dbReference>
<dbReference type="InterPro" id="IPR013096">
    <property type="entry name" value="Cupin_2"/>
</dbReference>
<comment type="caution">
    <text evidence="4">The sequence shown here is derived from an EMBL/GenBank/DDBJ whole genome shotgun (WGS) entry which is preliminary data.</text>
</comment>
<feature type="signal peptide" evidence="2">
    <location>
        <begin position="1"/>
        <end position="27"/>
    </location>
</feature>
<keyword evidence="5" id="KW-1185">Reference proteome</keyword>
<dbReference type="SUPFAM" id="SSF51182">
    <property type="entry name" value="RmlC-like cupins"/>
    <property type="match status" value="1"/>
</dbReference>
<keyword evidence="2" id="KW-0732">Signal</keyword>
<dbReference type="Proteomes" id="UP001634747">
    <property type="component" value="Unassembled WGS sequence"/>
</dbReference>
<gene>
    <name evidence="4" type="ORF">ACK2TP_16710</name>
</gene>
<evidence type="ECO:0000256" key="1">
    <source>
        <dbReference type="SAM" id="MobiDB-lite"/>
    </source>
</evidence>
<evidence type="ECO:0000259" key="3">
    <source>
        <dbReference type="Pfam" id="PF07883"/>
    </source>
</evidence>